<dbReference type="GeneID" id="20318276"/>
<dbReference type="AlphaFoldDB" id="A0A074ZTV9"/>
<protein>
    <submittedName>
        <fullName evidence="1">Uncharacterized protein</fullName>
    </submittedName>
</protein>
<evidence type="ECO:0000313" key="1">
    <source>
        <dbReference type="EMBL" id="KER29242.1"/>
    </source>
</evidence>
<dbReference type="Proteomes" id="UP000054324">
    <property type="component" value="Unassembled WGS sequence"/>
</dbReference>
<dbReference type="RefSeq" id="XP_009167000.1">
    <property type="nucleotide sequence ID" value="XM_009168736.1"/>
</dbReference>
<keyword evidence="2" id="KW-1185">Reference proteome</keyword>
<dbReference type="CTD" id="20318276"/>
<name>A0A074ZTV9_OPIVI</name>
<accession>A0A074ZTV9</accession>
<proteinExistence type="predicted"/>
<reference evidence="1 2" key="1">
    <citation type="submission" date="2013-11" db="EMBL/GenBank/DDBJ databases">
        <title>Opisthorchis viverrini - life in the bile duct.</title>
        <authorList>
            <person name="Young N.D."/>
            <person name="Nagarajan N."/>
            <person name="Lin S.J."/>
            <person name="Korhonen P.K."/>
            <person name="Jex A.R."/>
            <person name="Hall R.S."/>
            <person name="Safavi-Hemami H."/>
            <person name="Kaewkong W."/>
            <person name="Bertrand D."/>
            <person name="Gao S."/>
            <person name="Seet Q."/>
            <person name="Wongkham S."/>
            <person name="Teh B.T."/>
            <person name="Wongkham C."/>
            <person name="Intapan P.M."/>
            <person name="Maleewong W."/>
            <person name="Yang X."/>
            <person name="Hu M."/>
            <person name="Wang Z."/>
            <person name="Hofmann A."/>
            <person name="Sternberg P.W."/>
            <person name="Tan P."/>
            <person name="Wang J."/>
            <person name="Gasser R.B."/>
        </authorList>
    </citation>
    <scope>NUCLEOTIDE SEQUENCE [LARGE SCALE GENOMIC DNA]</scope>
</reference>
<organism evidence="1 2">
    <name type="scientific">Opisthorchis viverrini</name>
    <name type="common">Southeast Asian liver fluke</name>
    <dbReference type="NCBI Taxonomy" id="6198"/>
    <lineage>
        <taxon>Eukaryota</taxon>
        <taxon>Metazoa</taxon>
        <taxon>Spiralia</taxon>
        <taxon>Lophotrochozoa</taxon>
        <taxon>Platyhelminthes</taxon>
        <taxon>Trematoda</taxon>
        <taxon>Digenea</taxon>
        <taxon>Opisthorchiida</taxon>
        <taxon>Opisthorchiata</taxon>
        <taxon>Opisthorchiidae</taxon>
        <taxon>Opisthorchis</taxon>
    </lineage>
</organism>
<evidence type="ECO:0000313" key="2">
    <source>
        <dbReference type="Proteomes" id="UP000054324"/>
    </source>
</evidence>
<dbReference type="KEGG" id="ovi:T265_04090"/>
<gene>
    <name evidence="1" type="ORF">T265_04090</name>
</gene>
<sequence>MACKIETELGNFSQPYTRALEFDLNDVVQRLPPYPRKLEAPMNQAVWMVDYLSSWPGSL</sequence>
<dbReference type="EMBL" id="KL596682">
    <property type="protein sequence ID" value="KER29242.1"/>
    <property type="molecule type" value="Genomic_DNA"/>
</dbReference>